<dbReference type="CDD" id="cd09019">
    <property type="entry name" value="galactose_mutarotase_like"/>
    <property type="match status" value="1"/>
</dbReference>
<dbReference type="RefSeq" id="WP_377387320.1">
    <property type="nucleotide sequence ID" value="NZ_JBHUIX010000004.1"/>
</dbReference>
<comment type="caution">
    <text evidence="4">The sequence shown here is derived from an EMBL/GenBank/DDBJ whole genome shotgun (WGS) entry which is preliminary data.</text>
</comment>
<dbReference type="Proteomes" id="UP001597413">
    <property type="component" value="Unassembled WGS sequence"/>
</dbReference>
<keyword evidence="5" id="KW-1185">Reference proteome</keyword>
<comment type="similarity">
    <text evidence="1">Belongs to the aldose epimerase family.</text>
</comment>
<dbReference type="EMBL" id="JBHUIX010000004">
    <property type="protein sequence ID" value="MFD2173180.1"/>
    <property type="molecule type" value="Genomic_DNA"/>
</dbReference>
<evidence type="ECO:0000256" key="3">
    <source>
        <dbReference type="ARBA" id="ARBA00023277"/>
    </source>
</evidence>
<proteinExistence type="inferred from homology"/>
<evidence type="ECO:0000313" key="4">
    <source>
        <dbReference type="EMBL" id="MFD2173180.1"/>
    </source>
</evidence>
<reference evidence="5" key="1">
    <citation type="journal article" date="2019" name="Int. J. Syst. Evol. Microbiol.">
        <title>The Global Catalogue of Microorganisms (GCM) 10K type strain sequencing project: providing services to taxonomists for standard genome sequencing and annotation.</title>
        <authorList>
            <consortium name="The Broad Institute Genomics Platform"/>
            <consortium name="The Broad Institute Genome Sequencing Center for Infectious Disease"/>
            <person name="Wu L."/>
            <person name="Ma J."/>
        </authorList>
    </citation>
    <scope>NUCLEOTIDE SEQUENCE [LARGE SCALE GENOMIC DNA]</scope>
    <source>
        <strain evidence="5">CCUG 55131</strain>
    </source>
</reference>
<dbReference type="PANTHER" id="PTHR10091:SF0">
    <property type="entry name" value="GALACTOSE MUTAROTASE"/>
    <property type="match status" value="1"/>
</dbReference>
<dbReference type="InterPro" id="IPR008183">
    <property type="entry name" value="Aldose_1/G6P_1-epimerase"/>
</dbReference>
<evidence type="ECO:0000313" key="5">
    <source>
        <dbReference type="Proteomes" id="UP001597413"/>
    </source>
</evidence>
<gene>
    <name evidence="4" type="ORF">ACFSM0_03645</name>
</gene>
<dbReference type="InterPro" id="IPR011013">
    <property type="entry name" value="Gal_mutarotase_sf_dom"/>
</dbReference>
<organism evidence="4 5">
    <name type="scientific">Rhodobacter lacus</name>
    <dbReference type="NCBI Taxonomy" id="1641972"/>
    <lineage>
        <taxon>Bacteria</taxon>
        <taxon>Pseudomonadati</taxon>
        <taxon>Pseudomonadota</taxon>
        <taxon>Alphaproteobacteria</taxon>
        <taxon>Rhodobacterales</taxon>
        <taxon>Rhodobacter group</taxon>
        <taxon>Rhodobacter</taxon>
    </lineage>
</organism>
<sequence>MSADIRRFGTTSSGQEVRAVTLRADELTLRLLTLGATLQDLRLAGTPWPLILGAESLRAYETALPWCGAVVGPVANRLAQGRITIAGELWQGLPNDGEHLLHSGAAGVSQQIWEIEAATGSEVTFRLSLPHGAAALPGNRVIRAHYRIEPPATLALTLSATSDAETLMNLAHHPYWTLDGRPDTRGHRLEVAASHYLPTDAENLPRAPVPVAGTGHDLRAPRLLSDLPPLDHNYCLDGDCLEGAGLRVAARLTGASGVGLVLETDAPGLQVYDGRAIGAVPVIGLTGAPYGPYAGLALEPQMWPDAPNHKDFPAITLAPGALWRQETRLHLHRGAPEAAPAGAAARRA</sequence>
<keyword evidence="2 4" id="KW-0413">Isomerase</keyword>
<protein>
    <submittedName>
        <fullName evidence="4">Aldose epimerase family protein</fullName>
        <ecNumber evidence="4">5.1.3.-</ecNumber>
    </submittedName>
</protein>
<evidence type="ECO:0000256" key="1">
    <source>
        <dbReference type="ARBA" id="ARBA00006206"/>
    </source>
</evidence>
<dbReference type="InterPro" id="IPR014718">
    <property type="entry name" value="GH-type_carb-bd"/>
</dbReference>
<keyword evidence="3" id="KW-0119">Carbohydrate metabolism</keyword>
<evidence type="ECO:0000256" key="2">
    <source>
        <dbReference type="ARBA" id="ARBA00023235"/>
    </source>
</evidence>
<dbReference type="InterPro" id="IPR047215">
    <property type="entry name" value="Galactose_mutarotase-like"/>
</dbReference>
<accession>A0ABW5A6J4</accession>
<dbReference type="Gene3D" id="2.70.98.10">
    <property type="match status" value="1"/>
</dbReference>
<dbReference type="PANTHER" id="PTHR10091">
    <property type="entry name" value="ALDOSE-1-EPIMERASE"/>
    <property type="match status" value="1"/>
</dbReference>
<name>A0ABW5A6J4_9RHOB</name>
<dbReference type="EC" id="5.1.3.-" evidence="4"/>
<dbReference type="SUPFAM" id="SSF74650">
    <property type="entry name" value="Galactose mutarotase-like"/>
    <property type="match status" value="1"/>
</dbReference>
<dbReference type="GO" id="GO:0016853">
    <property type="term" value="F:isomerase activity"/>
    <property type="evidence" value="ECO:0007669"/>
    <property type="project" value="UniProtKB-KW"/>
</dbReference>
<dbReference type="Pfam" id="PF01263">
    <property type="entry name" value="Aldose_epim"/>
    <property type="match status" value="1"/>
</dbReference>